<reference evidence="3" key="1">
    <citation type="submission" date="2015-01" db="EMBL/GenBank/DDBJ databases">
        <authorList>
            <person name="Manzoor Shahid"/>
            <person name="Zubair Saima"/>
        </authorList>
    </citation>
    <scope>NUCLEOTIDE SEQUENCE [LARGE SCALE GENOMIC DNA]</scope>
    <source>
        <strain evidence="3">V1</strain>
    </source>
</reference>
<reference evidence="1" key="2">
    <citation type="submission" date="2015-01" db="EMBL/GenBank/DDBJ databases">
        <authorList>
            <person name="Xiang T."/>
            <person name="Song Y."/>
            <person name="Huang L."/>
            <person name="Wang B."/>
            <person name="Wu P."/>
        </authorList>
    </citation>
    <scope>NUCLEOTIDE SEQUENCE [LARGE SCALE GENOMIC DNA]</scope>
    <source>
        <strain evidence="1">V1</strain>
    </source>
</reference>
<evidence type="ECO:0000313" key="4">
    <source>
        <dbReference type="Proteomes" id="UP000323594"/>
    </source>
</evidence>
<proteinExistence type="predicted"/>
<keyword evidence="3" id="KW-1185">Reference proteome</keyword>
<evidence type="ECO:0000313" key="3">
    <source>
        <dbReference type="Proteomes" id="UP000042527"/>
    </source>
</evidence>
<evidence type="ECO:0000313" key="2">
    <source>
        <dbReference type="EMBL" id="QEJ98050.1"/>
    </source>
</evidence>
<name>A0A0B7GSE1_TREPH</name>
<accession>A0A0B7GSE1</accession>
<dbReference type="Proteomes" id="UP000323594">
    <property type="component" value="Chromosome"/>
</dbReference>
<dbReference type="Proteomes" id="UP000042527">
    <property type="component" value="Unassembled WGS sequence"/>
</dbReference>
<dbReference type="EMBL" id="CP042817">
    <property type="protein sequence ID" value="QEJ98050.1"/>
    <property type="molecule type" value="Genomic_DNA"/>
</dbReference>
<reference evidence="2 4" key="3">
    <citation type="submission" date="2019-08" db="EMBL/GenBank/DDBJ databases">
        <authorList>
            <person name="Kuhnert P."/>
        </authorList>
    </citation>
    <scope>NUCLEOTIDE SEQUENCE [LARGE SCALE GENOMIC DNA]</scope>
    <source>
        <strain evidence="2 4">B36.5</strain>
    </source>
</reference>
<protein>
    <submittedName>
        <fullName evidence="1">Uncharacterized protein</fullName>
    </submittedName>
</protein>
<dbReference type="SUPFAM" id="SSF81593">
    <property type="entry name" value="Nucleotidyltransferase substrate binding subunit/domain"/>
    <property type="match status" value="1"/>
</dbReference>
<dbReference type="EMBL" id="CDNC01000001">
    <property type="protein sequence ID" value="CEM60422.1"/>
    <property type="molecule type" value="Genomic_DNA"/>
</dbReference>
<evidence type="ECO:0000313" key="1">
    <source>
        <dbReference type="EMBL" id="CEM60422.1"/>
    </source>
</evidence>
<gene>
    <name evidence="2" type="ORF">FUT82_08605</name>
    <name evidence="1" type="ORF">TPHV1_10090</name>
</gene>
<dbReference type="InterPro" id="IPR010235">
    <property type="entry name" value="HepT"/>
</dbReference>
<dbReference type="OrthoDB" id="9810452at2"/>
<dbReference type="AlphaFoldDB" id="A0A0B7GSE1"/>
<dbReference type="Pfam" id="PF08780">
    <property type="entry name" value="NTase_sub_bind"/>
    <property type="match status" value="1"/>
</dbReference>
<sequence length="77" mass="9259">MEYDGVIVERISPKYVFKLAYNSKYIDAIEIWISMTNDRNLMSHTYDFLKLAEILTAIKNHYYPEIKKLYSNFAHEF</sequence>
<organism evidence="1 3">
    <name type="scientific">Treponema phagedenis</name>
    <dbReference type="NCBI Taxonomy" id="162"/>
    <lineage>
        <taxon>Bacteria</taxon>
        <taxon>Pseudomonadati</taxon>
        <taxon>Spirochaetota</taxon>
        <taxon>Spirochaetia</taxon>
        <taxon>Spirochaetales</taxon>
        <taxon>Treponemataceae</taxon>
        <taxon>Treponema</taxon>
    </lineage>
</organism>
<dbReference type="Gene3D" id="1.20.120.330">
    <property type="entry name" value="Nucleotidyltransferases domain 2"/>
    <property type="match status" value="1"/>
</dbReference>